<dbReference type="Gene3D" id="2.40.37.20">
    <property type="entry name" value="D-serine dehydratase-like domain"/>
    <property type="match status" value="1"/>
</dbReference>
<evidence type="ECO:0000313" key="18">
    <source>
        <dbReference type="Proteomes" id="UP001056436"/>
    </source>
</evidence>
<comment type="cofactor">
    <cofactor evidence="2">
        <name>Zn(2+)</name>
        <dbReference type="ChEBI" id="CHEBI:29105"/>
    </cofactor>
</comment>
<comment type="cofactor">
    <cofactor evidence="15">
        <name>heme</name>
        <dbReference type="ChEBI" id="CHEBI:30413"/>
    </cofactor>
</comment>
<dbReference type="InterPro" id="IPR001128">
    <property type="entry name" value="Cyt_P450"/>
</dbReference>
<dbReference type="GO" id="GO:0005506">
    <property type="term" value="F:iron ion binding"/>
    <property type="evidence" value="ECO:0007669"/>
    <property type="project" value="InterPro"/>
</dbReference>
<dbReference type="AlphaFoldDB" id="A0A9Q0B5A7"/>
<proteinExistence type="inferred from homology"/>
<organism evidence="17 18">
    <name type="scientific">Colletotrichum abscissum</name>
    <dbReference type="NCBI Taxonomy" id="1671311"/>
    <lineage>
        <taxon>Eukaryota</taxon>
        <taxon>Fungi</taxon>
        <taxon>Dikarya</taxon>
        <taxon>Ascomycota</taxon>
        <taxon>Pezizomycotina</taxon>
        <taxon>Sordariomycetes</taxon>
        <taxon>Hypocreomycetidae</taxon>
        <taxon>Glomerellales</taxon>
        <taxon>Glomerellaceae</taxon>
        <taxon>Colletotrichum</taxon>
        <taxon>Colletotrichum acutatum species complex</taxon>
    </lineage>
</organism>
<evidence type="ECO:0000256" key="14">
    <source>
        <dbReference type="ARBA" id="ARBA00075219"/>
    </source>
</evidence>
<name>A0A9Q0B5A7_9PEZI</name>
<protein>
    <recommendedName>
        <fullName evidence="13">D-serine dehydratase</fullName>
        <ecNumber evidence="12">4.3.1.18</ecNumber>
    </recommendedName>
    <alternativeName>
        <fullName evidence="14">D-serine deaminase</fullName>
    </alternativeName>
</protein>
<evidence type="ECO:0000256" key="12">
    <source>
        <dbReference type="ARBA" id="ARBA00066349"/>
    </source>
</evidence>
<evidence type="ECO:0000313" key="17">
    <source>
        <dbReference type="EMBL" id="KAI3553759.1"/>
    </source>
</evidence>
<dbReference type="Pfam" id="PF01168">
    <property type="entry name" value="Ala_racemase_N"/>
    <property type="match status" value="1"/>
</dbReference>
<keyword evidence="18" id="KW-1185">Reference proteome</keyword>
<sequence>MTLVCFTNPWGFVDNSRDERNMLKSWREGLVFFGFAGRFRFFRDVILKGSLGKYFLPETSDDNGMGYLMRQADREVSGREQRMSQEDFSQERPDFLQLCLEARMDGKPLTAMQKRAHVTLLIQAGADTTGTALGSTIRFLLTHPAVFARVRAELAAAADAKLLSTPIQFEETRAHLPYFVACIKESLRLHPPATNLFGRVAPSPDGKVVDGTWVPAGAEITSNSYVVQRDPHLYAPDPEVYRPERWLEDEGNSKEHISEMDASAFVFGVGPRVCLGKDLAIMELYKLLPETFRQFDFDMKEEGEFVVVGGIAYNERYQLIGSYVDATPVNVSVIEQPTISDDKETGNSANKDVFRAESLPAPERGDAPQLSSAAFGYLGRTDSSSLRRTMDYSLQNHRSFIGSKVTDLPTPSFVLSLPTIKKNIERLHQDVEKAGVTLRPHVKTLKSLEVTRLMLGNGKYKRVVASTLSEIRGLLPLAEEGILEEVLYGLPPPASTIHLLEDLRKSTNVQLMIDHEKQLTIVEKFAAKNTESTIQPWDIYIKLDVGSKRAGLPLGSDRLTKLIQHVNNSPAVTLKGFYCHAGHSYGCRTPQEVEDLLTVEINSVLSAAKLVTGDRKLTLSVGATPTAHVVGTLKAAIPENVTLELHAGNFPTNDLQQVATSVIGAEDQAIRVLSEVCSVYPERNEALINAGTIALSKEAGPDPGYGKVVGKPDWAVVRMSQEHGILGEVQAPGSKTTEPERRDVEANFDVGDKVFLNVQHACITAAAFYVYYVVDENDVVVDTWVPWKGW</sequence>
<dbReference type="Gene3D" id="1.10.630.10">
    <property type="entry name" value="Cytochrome P450"/>
    <property type="match status" value="1"/>
</dbReference>
<evidence type="ECO:0000256" key="11">
    <source>
        <dbReference type="ARBA" id="ARBA00055764"/>
    </source>
</evidence>
<gene>
    <name evidence="17" type="ORF">CABS02_06092</name>
</gene>
<dbReference type="InterPro" id="IPR002401">
    <property type="entry name" value="Cyt_P450_E_grp-I"/>
</dbReference>
<reference evidence="17" key="1">
    <citation type="submission" date="2019-01" db="EMBL/GenBank/DDBJ databases">
        <title>Colletotrichum abscissum LGMF1257.</title>
        <authorList>
            <person name="Baroncelli R."/>
        </authorList>
    </citation>
    <scope>NUCLEOTIDE SEQUENCE</scope>
    <source>
        <strain evidence="17">Ca142</strain>
    </source>
</reference>
<evidence type="ECO:0000256" key="10">
    <source>
        <dbReference type="ARBA" id="ARBA00051198"/>
    </source>
</evidence>
<keyword evidence="5 15" id="KW-0479">Metal-binding</keyword>
<dbReference type="GO" id="GO:0008721">
    <property type="term" value="F:D-serine ammonia-lyase activity"/>
    <property type="evidence" value="ECO:0007669"/>
    <property type="project" value="UniProtKB-EC"/>
</dbReference>
<keyword evidence="4" id="KW-0216">Detoxification</keyword>
<keyword evidence="15" id="KW-0349">Heme</keyword>
<dbReference type="PANTHER" id="PTHR28004">
    <property type="entry name" value="ZGC:162816-RELATED"/>
    <property type="match status" value="1"/>
</dbReference>
<dbReference type="OrthoDB" id="20198at2759"/>
<keyword evidence="7" id="KW-0663">Pyridoxal phosphate</keyword>
<dbReference type="InterPro" id="IPR051466">
    <property type="entry name" value="D-amino_acid_metab_enzyme"/>
</dbReference>
<dbReference type="SUPFAM" id="SSF48264">
    <property type="entry name" value="Cytochrome P450"/>
    <property type="match status" value="1"/>
</dbReference>
<dbReference type="InterPro" id="IPR036396">
    <property type="entry name" value="Cyt_P450_sf"/>
</dbReference>
<comment type="similarity">
    <text evidence="3">Belongs to the DSD1 family.</text>
</comment>
<feature type="domain" description="D-serine dehydratase-like" evidence="16">
    <location>
        <begin position="669"/>
        <end position="775"/>
    </location>
</feature>
<dbReference type="GO" id="GO:0016705">
    <property type="term" value="F:oxidoreductase activity, acting on paired donors, with incorporation or reduction of molecular oxygen"/>
    <property type="evidence" value="ECO:0007669"/>
    <property type="project" value="InterPro"/>
</dbReference>
<dbReference type="GO" id="GO:0009636">
    <property type="term" value="P:response to toxic substance"/>
    <property type="evidence" value="ECO:0007669"/>
    <property type="project" value="UniProtKB-KW"/>
</dbReference>
<comment type="catalytic activity">
    <reaction evidence="10">
        <text>D-serine = pyruvate + NH4(+)</text>
        <dbReference type="Rhea" id="RHEA:13977"/>
        <dbReference type="ChEBI" id="CHEBI:15361"/>
        <dbReference type="ChEBI" id="CHEBI:28938"/>
        <dbReference type="ChEBI" id="CHEBI:35247"/>
        <dbReference type="EC" id="4.3.1.18"/>
    </reaction>
    <physiologicalReaction direction="left-to-right" evidence="10">
        <dbReference type="Rhea" id="RHEA:13978"/>
    </physiologicalReaction>
</comment>
<dbReference type="FunFam" id="3.20.20.10:FF:000016">
    <property type="entry name" value="D-serine dehydratase"/>
    <property type="match status" value="1"/>
</dbReference>
<evidence type="ECO:0000256" key="7">
    <source>
        <dbReference type="ARBA" id="ARBA00022898"/>
    </source>
</evidence>
<feature type="binding site" description="axial binding residue" evidence="15">
    <location>
        <position position="274"/>
    </location>
    <ligand>
        <name>heme</name>
        <dbReference type="ChEBI" id="CHEBI:30413"/>
    </ligand>
    <ligandPart>
        <name>Fe</name>
        <dbReference type="ChEBI" id="CHEBI:18248"/>
    </ligandPart>
</feature>
<evidence type="ECO:0000256" key="15">
    <source>
        <dbReference type="PIRSR" id="PIRSR602401-1"/>
    </source>
</evidence>
<dbReference type="Gene3D" id="3.20.20.10">
    <property type="entry name" value="Alanine racemase"/>
    <property type="match status" value="1"/>
</dbReference>
<comment type="caution">
    <text evidence="17">The sequence shown here is derived from an EMBL/GenBank/DDBJ whole genome shotgun (WGS) entry which is preliminary data.</text>
</comment>
<dbReference type="PANTHER" id="PTHR28004:SF2">
    <property type="entry name" value="D-SERINE DEHYDRATASE"/>
    <property type="match status" value="1"/>
</dbReference>
<evidence type="ECO:0000256" key="1">
    <source>
        <dbReference type="ARBA" id="ARBA00001933"/>
    </source>
</evidence>
<keyword evidence="9" id="KW-0456">Lyase</keyword>
<dbReference type="GO" id="GO:0004497">
    <property type="term" value="F:monooxygenase activity"/>
    <property type="evidence" value="ECO:0007669"/>
    <property type="project" value="InterPro"/>
</dbReference>
<dbReference type="EMBL" id="SDAQ01000028">
    <property type="protein sequence ID" value="KAI3553759.1"/>
    <property type="molecule type" value="Genomic_DNA"/>
</dbReference>
<dbReference type="PRINTS" id="PR00463">
    <property type="entry name" value="EP450I"/>
</dbReference>
<evidence type="ECO:0000256" key="4">
    <source>
        <dbReference type="ARBA" id="ARBA00022575"/>
    </source>
</evidence>
<comment type="cofactor">
    <cofactor evidence="1">
        <name>pyridoxal 5'-phosphate</name>
        <dbReference type="ChEBI" id="CHEBI:597326"/>
    </cofactor>
</comment>
<evidence type="ECO:0000259" key="16">
    <source>
        <dbReference type="SMART" id="SM01119"/>
    </source>
</evidence>
<dbReference type="Pfam" id="PF00067">
    <property type="entry name" value="p450"/>
    <property type="match status" value="1"/>
</dbReference>
<dbReference type="GO" id="GO:0036088">
    <property type="term" value="P:D-serine catabolic process"/>
    <property type="evidence" value="ECO:0007669"/>
    <property type="project" value="TreeGrafter"/>
</dbReference>
<comment type="function">
    <text evidence="11">Catalyzes the conversion of D-serine to pyruvate and ammonia. May play a role in D-serine detoxification.</text>
</comment>
<keyword evidence="8 15" id="KW-0408">Iron</keyword>
<evidence type="ECO:0000256" key="2">
    <source>
        <dbReference type="ARBA" id="ARBA00001947"/>
    </source>
</evidence>
<dbReference type="InterPro" id="IPR026956">
    <property type="entry name" value="D-ser_dehydrat-like_dom"/>
</dbReference>
<dbReference type="EC" id="4.3.1.18" evidence="12"/>
<evidence type="ECO:0000256" key="5">
    <source>
        <dbReference type="ARBA" id="ARBA00022723"/>
    </source>
</evidence>
<dbReference type="InterPro" id="IPR017972">
    <property type="entry name" value="Cyt_P450_CS"/>
</dbReference>
<evidence type="ECO:0000256" key="13">
    <source>
        <dbReference type="ARBA" id="ARBA00069616"/>
    </source>
</evidence>
<keyword evidence="6" id="KW-0862">Zinc</keyword>
<dbReference type="SMART" id="SM01119">
    <property type="entry name" value="D-ser_dehydrat"/>
    <property type="match status" value="1"/>
</dbReference>
<dbReference type="InterPro" id="IPR029066">
    <property type="entry name" value="PLP-binding_barrel"/>
</dbReference>
<dbReference type="Proteomes" id="UP001056436">
    <property type="component" value="Unassembled WGS sequence"/>
</dbReference>
<dbReference type="Pfam" id="PF14031">
    <property type="entry name" value="D-ser_dehydrat"/>
    <property type="match status" value="1"/>
</dbReference>
<dbReference type="PRINTS" id="PR00385">
    <property type="entry name" value="P450"/>
</dbReference>
<evidence type="ECO:0000256" key="6">
    <source>
        <dbReference type="ARBA" id="ARBA00022833"/>
    </source>
</evidence>
<dbReference type="InterPro" id="IPR042208">
    <property type="entry name" value="D-ser_dehydrat-like_sf"/>
</dbReference>
<evidence type="ECO:0000256" key="9">
    <source>
        <dbReference type="ARBA" id="ARBA00023239"/>
    </source>
</evidence>
<evidence type="ECO:0000256" key="3">
    <source>
        <dbReference type="ARBA" id="ARBA00005323"/>
    </source>
</evidence>
<dbReference type="InterPro" id="IPR001608">
    <property type="entry name" value="Ala_racemase_N"/>
</dbReference>
<dbReference type="GO" id="GO:0020037">
    <property type="term" value="F:heme binding"/>
    <property type="evidence" value="ECO:0007669"/>
    <property type="project" value="InterPro"/>
</dbReference>
<accession>A0A9Q0B5A7</accession>
<evidence type="ECO:0000256" key="8">
    <source>
        <dbReference type="ARBA" id="ARBA00023004"/>
    </source>
</evidence>
<dbReference type="PROSITE" id="PS00086">
    <property type="entry name" value="CYTOCHROME_P450"/>
    <property type="match status" value="1"/>
</dbReference>
<dbReference type="SUPFAM" id="SSF51419">
    <property type="entry name" value="PLP-binding barrel"/>
    <property type="match status" value="1"/>
</dbReference>